<name>A0ABV6H8P4_9ACTN</name>
<accession>A0ABV6H8P4</accession>
<dbReference type="InterPro" id="IPR035931">
    <property type="entry name" value="YlxR-like_sf"/>
</dbReference>
<evidence type="ECO:0000259" key="1">
    <source>
        <dbReference type="Pfam" id="PF04296"/>
    </source>
</evidence>
<sequence>MAVNTASELVIDHRKNLPGRGAWLHPSESCVTTAVRRRAFGPALRVQGLTVQPEDLAEIFDEAP</sequence>
<proteinExistence type="predicted"/>
<gene>
    <name evidence="2" type="ORF">ACFFJD_10070</name>
</gene>
<evidence type="ECO:0000313" key="2">
    <source>
        <dbReference type="EMBL" id="MFC0315195.1"/>
    </source>
</evidence>
<dbReference type="InterPro" id="IPR007393">
    <property type="entry name" value="YlxR_dom"/>
</dbReference>
<feature type="domain" description="YlxR" evidence="1">
    <location>
        <begin position="5"/>
        <end position="47"/>
    </location>
</feature>
<dbReference type="SUPFAM" id="SSF64376">
    <property type="entry name" value="YlxR-like"/>
    <property type="match status" value="1"/>
</dbReference>
<dbReference type="EMBL" id="JBHLWV010000020">
    <property type="protein sequence ID" value="MFC0315195.1"/>
    <property type="molecule type" value="Genomic_DNA"/>
</dbReference>
<evidence type="ECO:0000313" key="3">
    <source>
        <dbReference type="Proteomes" id="UP001589783"/>
    </source>
</evidence>
<keyword evidence="3" id="KW-1185">Reference proteome</keyword>
<comment type="caution">
    <text evidence="2">The sequence shown here is derived from an EMBL/GenBank/DDBJ whole genome shotgun (WGS) entry which is preliminary data.</text>
</comment>
<organism evidence="2 3">
    <name type="scientific">Gordonia phosphorivorans</name>
    <dbReference type="NCBI Taxonomy" id="1056982"/>
    <lineage>
        <taxon>Bacteria</taxon>
        <taxon>Bacillati</taxon>
        <taxon>Actinomycetota</taxon>
        <taxon>Actinomycetes</taxon>
        <taxon>Mycobacteriales</taxon>
        <taxon>Gordoniaceae</taxon>
        <taxon>Gordonia</taxon>
    </lineage>
</organism>
<reference evidence="2 3" key="1">
    <citation type="submission" date="2024-09" db="EMBL/GenBank/DDBJ databases">
        <authorList>
            <person name="Sun Q."/>
            <person name="Mori K."/>
        </authorList>
    </citation>
    <scope>NUCLEOTIDE SEQUENCE [LARGE SCALE GENOMIC DNA]</scope>
    <source>
        <strain evidence="2 3">CCM 7957</strain>
    </source>
</reference>
<dbReference type="Pfam" id="PF04296">
    <property type="entry name" value="YlxR"/>
    <property type="match status" value="1"/>
</dbReference>
<dbReference type="Gene3D" id="3.30.1230.10">
    <property type="entry name" value="YlxR-like"/>
    <property type="match status" value="1"/>
</dbReference>
<protein>
    <submittedName>
        <fullName evidence="2">YlxR family protein</fullName>
    </submittedName>
</protein>
<dbReference type="Proteomes" id="UP001589783">
    <property type="component" value="Unassembled WGS sequence"/>
</dbReference>
<dbReference type="RefSeq" id="WP_382363681.1">
    <property type="nucleotide sequence ID" value="NZ_JBHLWV010000020.1"/>
</dbReference>